<evidence type="ECO:0000313" key="1">
    <source>
        <dbReference type="EMBL" id="GAY77223.1"/>
    </source>
</evidence>
<organism evidence="1 2">
    <name type="scientific">Sporolactobacillus inulinus</name>
    <dbReference type="NCBI Taxonomy" id="2078"/>
    <lineage>
        <taxon>Bacteria</taxon>
        <taxon>Bacillati</taxon>
        <taxon>Bacillota</taxon>
        <taxon>Bacilli</taxon>
        <taxon>Bacillales</taxon>
        <taxon>Sporolactobacillaceae</taxon>
        <taxon>Sporolactobacillus</taxon>
    </lineage>
</organism>
<comment type="caution">
    <text evidence="1">The sequence shown here is derived from an EMBL/GenBank/DDBJ whole genome shotgun (WGS) entry which is preliminary data.</text>
</comment>
<gene>
    <name evidence="1" type="ORF">NBRC111894_2777</name>
</gene>
<reference evidence="1 2" key="1">
    <citation type="submission" date="2017-11" db="EMBL/GenBank/DDBJ databases">
        <title>Draft Genome Sequence of Sporolactobacillus inulinus NBRC 111894 Isolated from Koso, a Japanese Sugar-Vegetable Fermented Beverage.</title>
        <authorList>
            <person name="Chiou T.Y."/>
            <person name="Oshima K."/>
            <person name="Suda W."/>
            <person name="Hattori M."/>
            <person name="Takahashi T."/>
        </authorList>
    </citation>
    <scope>NUCLEOTIDE SEQUENCE [LARGE SCALE GENOMIC DNA]</scope>
    <source>
        <strain evidence="1 2">NBRC111894</strain>
    </source>
</reference>
<protein>
    <submittedName>
        <fullName evidence="1">Uncharacterized protein</fullName>
    </submittedName>
</protein>
<dbReference type="AlphaFoldDB" id="A0A4Y1ZE24"/>
<dbReference type="Proteomes" id="UP000319716">
    <property type="component" value="Unassembled WGS sequence"/>
</dbReference>
<evidence type="ECO:0000313" key="2">
    <source>
        <dbReference type="Proteomes" id="UP000319716"/>
    </source>
</evidence>
<accession>A0A4Y1ZE24</accession>
<proteinExistence type="predicted"/>
<dbReference type="EMBL" id="BEXB01000023">
    <property type="protein sequence ID" value="GAY77223.1"/>
    <property type="molecule type" value="Genomic_DNA"/>
</dbReference>
<sequence>MLKIPHSLNSAIQPVVFLFAMKRKAIHQEFVPSCIVFSSTGLVKNLYVPLQPNSFIGFFKNQSD</sequence>
<name>A0A4Y1ZE24_9BACL</name>